<dbReference type="GO" id="GO:0006400">
    <property type="term" value="P:tRNA modification"/>
    <property type="evidence" value="ECO:0007669"/>
    <property type="project" value="InterPro"/>
</dbReference>
<organism evidence="3 4">
    <name type="scientific">Effrenium voratum</name>
    <dbReference type="NCBI Taxonomy" id="2562239"/>
    <lineage>
        <taxon>Eukaryota</taxon>
        <taxon>Sar</taxon>
        <taxon>Alveolata</taxon>
        <taxon>Dinophyceae</taxon>
        <taxon>Suessiales</taxon>
        <taxon>Symbiodiniaceae</taxon>
        <taxon>Effrenium</taxon>
    </lineage>
</organism>
<evidence type="ECO:0000256" key="1">
    <source>
        <dbReference type="SAM" id="MobiDB-lite"/>
    </source>
</evidence>
<feature type="compositionally biased region" description="Basic and acidic residues" evidence="1">
    <location>
        <begin position="1"/>
        <end position="16"/>
    </location>
</feature>
<dbReference type="NCBIfam" id="TIGR00449">
    <property type="entry name" value="tgt_general"/>
    <property type="match status" value="1"/>
</dbReference>
<dbReference type="InterPro" id="IPR036511">
    <property type="entry name" value="TGT-like_sf"/>
</dbReference>
<evidence type="ECO:0000313" key="3">
    <source>
        <dbReference type="EMBL" id="CAJ1384687.1"/>
    </source>
</evidence>
<sequence length="435" mass="48297">MGKKREEKAKEDEDKPLPPAKSIFEVKEASGSARCGELLGRATPCFTQLTSRGVPLCLRPEVLQSMMEAHPFLYQLPVCDLLLRQEGVSQCPDASSGCRGFWPHLKPLTYCSFRNPRHNPSIFGGDAVCSVETAGGRRKVGAKELLQIQKVMRVDLLAAPGEEVTLDITAPRRGQRAVARAAEWLKEILEAKAAGDDLGFEWHVLASIQGGADVKLRQKAAEGAAAMPVAGYWIGGLGYSEPLPQRAEVLQACVAALPEARPRFLPLNRGTPIEVLQAVLLGVDVLEVTYLWEVASSGIALTFDWEMPGSEEGADLEVLKSLQPQSEKDPPPAVRQLWLRAPECREDFGPISETSPVRQYSRAYLYHLHEVHELLGTMLLAQHNLHVYLNFFEAIRSHIRQDTLQRFAAWFLRTQTCAAPEKDHQTVRPAKRQKM</sequence>
<feature type="domain" description="tRNA-guanine(15) transglycosylase-like" evidence="2">
    <location>
        <begin position="127"/>
        <end position="414"/>
    </location>
</feature>
<dbReference type="PANTHER" id="PTHR46064:SF1">
    <property type="entry name" value="QUEUINE TRNA-RIBOSYLTRANSFERASE ACCESSORY SUBUNIT 2"/>
    <property type="match status" value="1"/>
</dbReference>
<keyword evidence="4" id="KW-1185">Reference proteome</keyword>
<dbReference type="AlphaFoldDB" id="A0AA36IBJ6"/>
<accession>A0AA36IBJ6</accession>
<dbReference type="Gene3D" id="3.20.20.105">
    <property type="entry name" value="Queuine tRNA-ribosyltransferase-like"/>
    <property type="match status" value="1"/>
</dbReference>
<name>A0AA36IBJ6_9DINO</name>
<dbReference type="Proteomes" id="UP001178507">
    <property type="component" value="Unassembled WGS sequence"/>
</dbReference>
<dbReference type="PANTHER" id="PTHR46064">
    <property type="entry name" value="QUEUINE TRNA-RIBOSYLTRANSFERASE ACCESSORY SUBUNIT 2"/>
    <property type="match status" value="1"/>
</dbReference>
<evidence type="ECO:0000259" key="2">
    <source>
        <dbReference type="Pfam" id="PF01702"/>
    </source>
</evidence>
<dbReference type="InterPro" id="IPR002616">
    <property type="entry name" value="tRNA_ribo_trans-like"/>
</dbReference>
<feature type="region of interest" description="Disordered" evidence="1">
    <location>
        <begin position="1"/>
        <end position="20"/>
    </location>
</feature>
<proteinExistence type="predicted"/>
<reference evidence="3" key="1">
    <citation type="submission" date="2023-08" db="EMBL/GenBank/DDBJ databases">
        <authorList>
            <person name="Chen Y."/>
            <person name="Shah S."/>
            <person name="Dougan E. K."/>
            <person name="Thang M."/>
            <person name="Chan C."/>
        </authorList>
    </citation>
    <scope>NUCLEOTIDE SEQUENCE</scope>
</reference>
<comment type="caution">
    <text evidence="3">The sequence shown here is derived from an EMBL/GenBank/DDBJ whole genome shotgun (WGS) entry which is preliminary data.</text>
</comment>
<dbReference type="SUPFAM" id="SSF51713">
    <property type="entry name" value="tRNA-guanine transglycosylase"/>
    <property type="match status" value="1"/>
</dbReference>
<dbReference type="EMBL" id="CAUJNA010001137">
    <property type="protein sequence ID" value="CAJ1384687.1"/>
    <property type="molecule type" value="Genomic_DNA"/>
</dbReference>
<dbReference type="Pfam" id="PF01702">
    <property type="entry name" value="TGT"/>
    <property type="match status" value="1"/>
</dbReference>
<evidence type="ECO:0000313" key="4">
    <source>
        <dbReference type="Proteomes" id="UP001178507"/>
    </source>
</evidence>
<gene>
    <name evidence="3" type="ORF">EVOR1521_LOCUS11498</name>
</gene>
<protein>
    <recommendedName>
        <fullName evidence="2">tRNA-guanine(15) transglycosylase-like domain-containing protein</fullName>
    </recommendedName>
</protein>
<dbReference type="InterPro" id="IPR050852">
    <property type="entry name" value="Queuine_tRNA-ribosyltrfase"/>
</dbReference>